<evidence type="ECO:0000313" key="2">
    <source>
        <dbReference type="EMBL" id="BAD38286.1"/>
    </source>
</evidence>
<sequence length="159" mass="17074">MVERGGFTMPVWEKGGGRGRGERVRQRDVLPPRLGRTRAQGGGERQGGMGGRAAQAARADAAATGRSATRGRARERAKAVAGFGRRRRESAPGGERAERERAKTRERKNERARELSLGSHACNARARGVKMMGCEGRWAGGENGPQKSEGGKIDFFGGD</sequence>
<feature type="compositionally biased region" description="Basic and acidic residues" evidence="1">
    <location>
        <begin position="95"/>
        <end position="114"/>
    </location>
</feature>
<feature type="region of interest" description="Disordered" evidence="1">
    <location>
        <begin position="138"/>
        <end position="159"/>
    </location>
</feature>
<proteinExistence type="predicted"/>
<evidence type="ECO:0000313" key="4">
    <source>
        <dbReference type="Proteomes" id="UP000000763"/>
    </source>
</evidence>
<feature type="compositionally biased region" description="Gly residues" evidence="1">
    <location>
        <begin position="40"/>
        <end position="51"/>
    </location>
</feature>
<dbReference type="EMBL" id="AP005655">
    <property type="protein sequence ID" value="BAD38286.1"/>
    <property type="molecule type" value="Genomic_DNA"/>
</dbReference>
<dbReference type="AlphaFoldDB" id="Q67TR2"/>
<reference evidence="3" key="2">
    <citation type="submission" date="2002-11" db="EMBL/GenBank/DDBJ databases">
        <title>Oryza sativa nipponbare(GA3) genomic DNA, chromosome 9, BAC clone:B1342C04.</title>
        <authorList>
            <person name="Sasaki T."/>
            <person name="Matsumoto T."/>
            <person name="Katayose Y."/>
        </authorList>
    </citation>
    <scope>NUCLEOTIDE SEQUENCE</scope>
</reference>
<feature type="region of interest" description="Disordered" evidence="1">
    <location>
        <begin position="1"/>
        <end position="116"/>
    </location>
</feature>
<dbReference type="EMBL" id="AP006057">
    <property type="protein sequence ID" value="BAD38459.1"/>
    <property type="molecule type" value="Genomic_DNA"/>
</dbReference>
<feature type="compositionally biased region" description="Basic and acidic residues" evidence="1">
    <location>
        <begin position="15"/>
        <end position="30"/>
    </location>
</feature>
<reference evidence="2" key="1">
    <citation type="submission" date="2002-08" db="EMBL/GenBank/DDBJ databases">
        <title>Oryza sativa nipponbare(GA3) genomic DNA, chromosome 9, PAC clone:P0025H07.</title>
        <authorList>
            <person name="Sasaki T."/>
            <person name="Matsumoto T."/>
            <person name="Katayose Y."/>
        </authorList>
    </citation>
    <scope>NUCLEOTIDE SEQUENCE</scope>
</reference>
<accession>Q67TR2</accession>
<gene>
    <name evidence="3" type="ORF">B1342C04.14</name>
    <name evidence="2" type="ORF">P0025H07.33</name>
</gene>
<evidence type="ECO:0000313" key="3">
    <source>
        <dbReference type="EMBL" id="BAD38459.1"/>
    </source>
</evidence>
<evidence type="ECO:0000256" key="1">
    <source>
        <dbReference type="SAM" id="MobiDB-lite"/>
    </source>
</evidence>
<organism evidence="3 4">
    <name type="scientific">Oryza sativa subsp. japonica</name>
    <name type="common">Rice</name>
    <dbReference type="NCBI Taxonomy" id="39947"/>
    <lineage>
        <taxon>Eukaryota</taxon>
        <taxon>Viridiplantae</taxon>
        <taxon>Streptophyta</taxon>
        <taxon>Embryophyta</taxon>
        <taxon>Tracheophyta</taxon>
        <taxon>Spermatophyta</taxon>
        <taxon>Magnoliopsida</taxon>
        <taxon>Liliopsida</taxon>
        <taxon>Poales</taxon>
        <taxon>Poaceae</taxon>
        <taxon>BOP clade</taxon>
        <taxon>Oryzoideae</taxon>
        <taxon>Oryzeae</taxon>
        <taxon>Oryzinae</taxon>
        <taxon>Oryza</taxon>
        <taxon>Oryza sativa</taxon>
    </lineage>
</organism>
<feature type="compositionally biased region" description="Low complexity" evidence="1">
    <location>
        <begin position="52"/>
        <end position="68"/>
    </location>
</feature>
<protein>
    <submittedName>
        <fullName evidence="3">Epstein-Barr virus EBNA-1-like protein</fullName>
    </submittedName>
</protein>
<dbReference type="Proteomes" id="UP000000763">
    <property type="component" value="Chromosome 9"/>
</dbReference>
<name>Q67TR2_ORYSJ</name>
<reference evidence="4" key="3">
    <citation type="journal article" date="2005" name="Nature">
        <title>The map-based sequence of the rice genome.</title>
        <authorList>
            <consortium name="International rice genome sequencing project (IRGSP)"/>
            <person name="Matsumoto T."/>
            <person name="Wu J."/>
            <person name="Kanamori H."/>
            <person name="Katayose Y."/>
            <person name="Fujisawa M."/>
            <person name="Namiki N."/>
            <person name="Mizuno H."/>
            <person name="Yamamoto K."/>
            <person name="Antonio B.A."/>
            <person name="Baba T."/>
            <person name="Sakata K."/>
            <person name="Nagamura Y."/>
            <person name="Aoki H."/>
            <person name="Arikawa K."/>
            <person name="Arita K."/>
            <person name="Bito T."/>
            <person name="Chiden Y."/>
            <person name="Fujitsuka N."/>
            <person name="Fukunaka R."/>
            <person name="Hamada M."/>
            <person name="Harada C."/>
            <person name="Hayashi A."/>
            <person name="Hijishita S."/>
            <person name="Honda M."/>
            <person name="Hosokawa S."/>
            <person name="Ichikawa Y."/>
            <person name="Idonuma A."/>
            <person name="Iijima M."/>
            <person name="Ikeda M."/>
            <person name="Ikeno M."/>
            <person name="Ito K."/>
            <person name="Ito S."/>
            <person name="Ito T."/>
            <person name="Ito Y."/>
            <person name="Ito Y."/>
            <person name="Iwabuchi A."/>
            <person name="Kamiya K."/>
            <person name="Karasawa W."/>
            <person name="Kurita K."/>
            <person name="Katagiri S."/>
            <person name="Kikuta A."/>
            <person name="Kobayashi H."/>
            <person name="Kobayashi N."/>
            <person name="Machita K."/>
            <person name="Maehara T."/>
            <person name="Masukawa M."/>
            <person name="Mizubayashi T."/>
            <person name="Mukai Y."/>
            <person name="Nagasaki H."/>
            <person name="Nagata Y."/>
            <person name="Naito S."/>
            <person name="Nakashima M."/>
            <person name="Nakama Y."/>
            <person name="Nakamichi Y."/>
            <person name="Nakamura M."/>
            <person name="Meguro A."/>
            <person name="Negishi M."/>
            <person name="Ohta I."/>
            <person name="Ohta T."/>
            <person name="Okamoto M."/>
            <person name="Ono N."/>
            <person name="Saji S."/>
            <person name="Sakaguchi M."/>
            <person name="Sakai K."/>
            <person name="Shibata M."/>
            <person name="Shimokawa T."/>
            <person name="Song J."/>
            <person name="Takazaki Y."/>
            <person name="Terasawa K."/>
            <person name="Tsugane M."/>
            <person name="Tsuji K."/>
            <person name="Ueda S."/>
            <person name="Waki K."/>
            <person name="Yamagata H."/>
            <person name="Yamamoto M."/>
            <person name="Yamamoto S."/>
            <person name="Yamane H."/>
            <person name="Yoshiki S."/>
            <person name="Yoshihara R."/>
            <person name="Yukawa K."/>
            <person name="Zhong H."/>
            <person name="Yano M."/>
            <person name="Yuan Q."/>
            <person name="Ouyang S."/>
            <person name="Liu J."/>
            <person name="Jones K.M."/>
            <person name="Gansberger K."/>
            <person name="Moffat K."/>
            <person name="Hill J."/>
            <person name="Bera J."/>
            <person name="Fadrosh D."/>
            <person name="Jin S."/>
            <person name="Johri S."/>
            <person name="Kim M."/>
            <person name="Overton L."/>
            <person name="Reardon M."/>
            <person name="Tsitrin T."/>
            <person name="Vuong H."/>
            <person name="Weaver B."/>
            <person name="Ciecko A."/>
            <person name="Tallon L."/>
            <person name="Jackson J."/>
            <person name="Pai G."/>
            <person name="Aken S.V."/>
            <person name="Utterback T."/>
            <person name="Reidmuller S."/>
            <person name="Feldblyum T."/>
            <person name="Hsiao J."/>
            <person name="Zismann V."/>
            <person name="Iobst S."/>
            <person name="de Vazeille A.R."/>
            <person name="Buell C.R."/>
            <person name="Ying K."/>
            <person name="Li Y."/>
            <person name="Lu T."/>
            <person name="Huang Y."/>
            <person name="Zhao Q."/>
            <person name="Feng Q."/>
            <person name="Zhang L."/>
            <person name="Zhu J."/>
            <person name="Weng Q."/>
            <person name="Mu J."/>
            <person name="Lu Y."/>
            <person name="Fan D."/>
            <person name="Liu Y."/>
            <person name="Guan J."/>
            <person name="Zhang Y."/>
            <person name="Yu S."/>
            <person name="Liu X."/>
            <person name="Zhang Y."/>
            <person name="Hong G."/>
            <person name="Han B."/>
            <person name="Choisne N."/>
            <person name="Demange N."/>
            <person name="Orjeda G."/>
            <person name="Samain S."/>
            <person name="Cattolico L."/>
            <person name="Pelletier E."/>
            <person name="Couloux A."/>
            <person name="Segurens B."/>
            <person name="Wincker P."/>
            <person name="D'Hont A."/>
            <person name="Scarpelli C."/>
            <person name="Weissenbach J."/>
            <person name="Salanoubat M."/>
            <person name="Quetier F."/>
            <person name="Yu Y."/>
            <person name="Kim H.R."/>
            <person name="Rambo T."/>
            <person name="Currie J."/>
            <person name="Collura K."/>
            <person name="Luo M."/>
            <person name="Yang T."/>
            <person name="Ammiraju J.S.S."/>
            <person name="Engler F."/>
            <person name="Soderlund C."/>
            <person name="Wing R.A."/>
            <person name="Palmer L.E."/>
            <person name="de la Bastide M."/>
            <person name="Spiegel L."/>
            <person name="Nascimento L."/>
            <person name="Zutavern T."/>
            <person name="O'Shaughnessy A."/>
            <person name="Dike S."/>
            <person name="Dedhia N."/>
            <person name="Preston R."/>
            <person name="Balija V."/>
            <person name="McCombie W.R."/>
            <person name="Chow T."/>
            <person name="Chen H."/>
            <person name="Chung M."/>
            <person name="Chen C."/>
            <person name="Shaw J."/>
            <person name="Wu H."/>
            <person name="Hsiao K."/>
            <person name="Chao Y."/>
            <person name="Chu M."/>
            <person name="Cheng C."/>
            <person name="Hour A."/>
            <person name="Lee P."/>
            <person name="Lin S."/>
            <person name="Lin Y."/>
            <person name="Liou J."/>
            <person name="Liu S."/>
            <person name="Hsing Y."/>
            <person name="Raghuvanshi S."/>
            <person name="Mohanty A."/>
            <person name="Bharti A.K."/>
            <person name="Gaur A."/>
            <person name="Gupta V."/>
            <person name="Kumar D."/>
            <person name="Ravi V."/>
            <person name="Vij S."/>
            <person name="Kapur A."/>
            <person name="Khurana P."/>
            <person name="Khurana P."/>
            <person name="Khurana J.P."/>
            <person name="Tyagi A.K."/>
            <person name="Gaikwad K."/>
            <person name="Singh A."/>
            <person name="Dalal V."/>
            <person name="Srivastava S."/>
            <person name="Dixit A."/>
            <person name="Pal A.K."/>
            <person name="Ghazi I.A."/>
            <person name="Yadav M."/>
            <person name="Pandit A."/>
            <person name="Bhargava A."/>
            <person name="Sureshbabu K."/>
            <person name="Batra K."/>
            <person name="Sharma T.R."/>
            <person name="Mohapatra T."/>
            <person name="Singh N.K."/>
            <person name="Messing J."/>
            <person name="Nelson A.B."/>
            <person name="Fuks G."/>
            <person name="Kavchok S."/>
            <person name="Keizer G."/>
            <person name="Linton E."/>
            <person name="Llaca V."/>
            <person name="Song R."/>
            <person name="Tanyolac B."/>
            <person name="Young S."/>
            <person name="Ho-Il K."/>
            <person name="Hahn J.H."/>
            <person name="Sangsakoo G."/>
            <person name="Vanavichit A."/>
            <person name="de Mattos Luiz.A.T."/>
            <person name="Zimmer P.D."/>
            <person name="Malone G."/>
            <person name="Dellagostin O."/>
            <person name="de Oliveira A.C."/>
            <person name="Bevan M."/>
            <person name="Bancroft I."/>
            <person name="Minx P."/>
            <person name="Cordum H."/>
            <person name="Wilson R."/>
            <person name="Cheng Z."/>
            <person name="Jin W."/>
            <person name="Jiang J."/>
            <person name="Leong S.A."/>
            <person name="Iwama H."/>
            <person name="Gojobori T."/>
            <person name="Itoh T."/>
            <person name="Niimura Y."/>
            <person name="Fujii Y."/>
            <person name="Habara T."/>
            <person name="Sakai H."/>
            <person name="Sato Y."/>
            <person name="Wilson G."/>
            <person name="Kumar K."/>
            <person name="McCouch S."/>
            <person name="Juretic N."/>
            <person name="Hoen D."/>
            <person name="Wright S."/>
            <person name="Bruskiewich R."/>
            <person name="Bureau T."/>
            <person name="Miyao A."/>
            <person name="Hirochika H."/>
            <person name="Nishikawa T."/>
            <person name="Kadowaki K."/>
            <person name="Sugiura M."/>
            <person name="Burr B."/>
            <person name="Sasaki T."/>
        </authorList>
    </citation>
    <scope>NUCLEOTIDE SEQUENCE [LARGE SCALE GENOMIC DNA]</scope>
    <source>
        <strain evidence="4">cv. Nipponbare</strain>
    </source>
</reference>
<reference evidence="4" key="4">
    <citation type="journal article" date="2008" name="Nucleic Acids Res.">
        <title>The rice annotation project database (RAP-DB): 2008 update.</title>
        <authorList>
            <consortium name="The rice annotation project (RAP)"/>
        </authorList>
    </citation>
    <scope>GENOME REANNOTATION</scope>
    <source>
        <strain evidence="4">cv. Nipponbare</strain>
    </source>
</reference>